<evidence type="ECO:0000313" key="7">
    <source>
        <dbReference type="Proteomes" id="UP000325780"/>
    </source>
</evidence>
<gene>
    <name evidence="6" type="ORF">BDV25DRAFT_104898</name>
</gene>
<evidence type="ECO:0000256" key="2">
    <source>
        <dbReference type="ARBA" id="ARBA00023125"/>
    </source>
</evidence>
<dbReference type="PANTHER" id="PTHR47840:SF3">
    <property type="entry name" value="ZN(II)2CYS6 TRANSCRIPTION FACTOR (EUROFUNG)"/>
    <property type="match status" value="1"/>
</dbReference>
<keyword evidence="2" id="KW-0238">DNA-binding</keyword>
<dbReference type="PANTHER" id="PTHR47840">
    <property type="entry name" value="ZN(II)2CYS6 TRANSCRIPTION FACTOR (EUROFUNG)-RELATED"/>
    <property type="match status" value="1"/>
</dbReference>
<dbReference type="Pfam" id="PF00172">
    <property type="entry name" value="Zn_clus"/>
    <property type="match status" value="1"/>
</dbReference>
<dbReference type="EMBL" id="ML742084">
    <property type="protein sequence ID" value="KAE8150829.1"/>
    <property type="molecule type" value="Genomic_DNA"/>
</dbReference>
<name>A0A5N6TXL8_ASPAV</name>
<organism evidence="6 7">
    <name type="scientific">Aspergillus avenaceus</name>
    <dbReference type="NCBI Taxonomy" id="36643"/>
    <lineage>
        <taxon>Eukaryota</taxon>
        <taxon>Fungi</taxon>
        <taxon>Dikarya</taxon>
        <taxon>Ascomycota</taxon>
        <taxon>Pezizomycotina</taxon>
        <taxon>Eurotiomycetes</taxon>
        <taxon>Eurotiomycetidae</taxon>
        <taxon>Eurotiales</taxon>
        <taxon>Aspergillaceae</taxon>
        <taxon>Aspergillus</taxon>
        <taxon>Aspergillus subgen. Circumdati</taxon>
    </lineage>
</organism>
<protein>
    <recommendedName>
        <fullName evidence="5">Zn(2)-C6 fungal-type domain-containing protein</fullName>
    </recommendedName>
</protein>
<dbReference type="OrthoDB" id="5392779at2759"/>
<dbReference type="GO" id="GO:0003677">
    <property type="term" value="F:DNA binding"/>
    <property type="evidence" value="ECO:0007669"/>
    <property type="project" value="UniProtKB-KW"/>
</dbReference>
<proteinExistence type="predicted"/>
<keyword evidence="4" id="KW-0539">Nucleus</keyword>
<keyword evidence="1" id="KW-0805">Transcription regulation</keyword>
<dbReference type="SMART" id="SM00066">
    <property type="entry name" value="GAL4"/>
    <property type="match status" value="1"/>
</dbReference>
<dbReference type="PROSITE" id="PS00463">
    <property type="entry name" value="ZN2_CY6_FUNGAL_1"/>
    <property type="match status" value="1"/>
</dbReference>
<dbReference type="GO" id="GO:0000981">
    <property type="term" value="F:DNA-binding transcription factor activity, RNA polymerase II-specific"/>
    <property type="evidence" value="ECO:0007669"/>
    <property type="project" value="InterPro"/>
</dbReference>
<dbReference type="SUPFAM" id="SSF57701">
    <property type="entry name" value="Zn2/Cys6 DNA-binding domain"/>
    <property type="match status" value="1"/>
</dbReference>
<reference evidence="6 7" key="1">
    <citation type="submission" date="2019-04" db="EMBL/GenBank/DDBJ databases">
        <title>Friends and foes A comparative genomics study of 23 Aspergillus species from section Flavi.</title>
        <authorList>
            <consortium name="DOE Joint Genome Institute"/>
            <person name="Kjaerbolling I."/>
            <person name="Vesth T."/>
            <person name="Frisvad J.C."/>
            <person name="Nybo J.L."/>
            <person name="Theobald S."/>
            <person name="Kildgaard S."/>
            <person name="Isbrandt T."/>
            <person name="Kuo A."/>
            <person name="Sato A."/>
            <person name="Lyhne E.K."/>
            <person name="Kogle M.E."/>
            <person name="Wiebenga A."/>
            <person name="Kun R.S."/>
            <person name="Lubbers R.J."/>
            <person name="Makela M.R."/>
            <person name="Barry K."/>
            <person name="Chovatia M."/>
            <person name="Clum A."/>
            <person name="Daum C."/>
            <person name="Haridas S."/>
            <person name="He G."/>
            <person name="LaButti K."/>
            <person name="Lipzen A."/>
            <person name="Mondo S."/>
            <person name="Riley R."/>
            <person name="Salamov A."/>
            <person name="Simmons B.A."/>
            <person name="Magnuson J.K."/>
            <person name="Henrissat B."/>
            <person name="Mortensen U.H."/>
            <person name="Larsen T.O."/>
            <person name="Devries R.P."/>
            <person name="Grigoriev I.V."/>
            <person name="Machida M."/>
            <person name="Baker S.E."/>
            <person name="Andersen M.R."/>
        </authorList>
    </citation>
    <scope>NUCLEOTIDE SEQUENCE [LARGE SCALE GENOMIC DNA]</scope>
    <source>
        <strain evidence="6 7">IBT 18842</strain>
    </source>
</reference>
<dbReference type="AlphaFoldDB" id="A0A5N6TXL8"/>
<dbReference type="CDD" id="cd12148">
    <property type="entry name" value="fungal_TF_MHR"/>
    <property type="match status" value="1"/>
</dbReference>
<evidence type="ECO:0000256" key="1">
    <source>
        <dbReference type="ARBA" id="ARBA00023015"/>
    </source>
</evidence>
<sequence length="670" mass="75235">MSTTSALRKGTRSCAECRRRKVRCVRLSQDAGSCRQCEDRGVSCTGQAPRSSRTPRFSSRRRIAQLESQIAQLTGAVHNIESKLGCTPSEIIGRSSSPPVECDFSEHDSDASDIPMANNPAHLRALFDNDWLSVEVQGSKDIGEKTCDQLALRARPKLQALIPSKPNVAYIAGSAYDWLHVLQAMFPQPLMVRSQDELLERYDHMVKPDVDPIDLASWLLILALTAQQIPQDESFMNRVLFSRRVMDTVESTLMCHDRLLGTVEGLGMAIHLLRLLIGQGNLQKAWTKMRHVTAIAELMALPKVCGTIQRHQTDVPDESYVHKFQLWNVLCNVDRLLGMLMNLPPGTSQYPIQITLPLVVDGGVQLPVYITHLMTITLKFQVVDKLNIAPNRPELKTELKAACIVIVQDLEKLASQVPNEWWSYTTTDNFKPKDLVQFIHYSICMRAYLPFALKPDFRDGAIQDTATCMRTCTSVARRYLMLRRTIPPGLFVARVLDIQAFTAAAILFLLSHCAFPECHAFMIDRKEHHSVAKDVMELMRKTPDDASTTHLAADAYYKTLYSMNQLLQQERHSRKDDELDVTVPLLGRIHIRRKAWRPAQTTAQPSEPLLGSSIKSLQDVPVYGSEMPMGVDVLAQSTWGTVMDDLSWSIESPFDYATDDVLCAMGFGGI</sequence>
<dbReference type="PROSITE" id="PS50048">
    <property type="entry name" value="ZN2_CY6_FUNGAL_2"/>
    <property type="match status" value="1"/>
</dbReference>
<evidence type="ECO:0000256" key="4">
    <source>
        <dbReference type="ARBA" id="ARBA00023242"/>
    </source>
</evidence>
<accession>A0A5N6TXL8</accession>
<dbReference type="Proteomes" id="UP000325780">
    <property type="component" value="Unassembled WGS sequence"/>
</dbReference>
<dbReference type="Gene3D" id="4.10.240.10">
    <property type="entry name" value="Zn(2)-C6 fungal-type DNA-binding domain"/>
    <property type="match status" value="1"/>
</dbReference>
<keyword evidence="7" id="KW-1185">Reference proteome</keyword>
<evidence type="ECO:0000313" key="6">
    <source>
        <dbReference type="EMBL" id="KAE8150829.1"/>
    </source>
</evidence>
<evidence type="ECO:0000256" key="3">
    <source>
        <dbReference type="ARBA" id="ARBA00023163"/>
    </source>
</evidence>
<feature type="domain" description="Zn(2)-C6 fungal-type" evidence="5">
    <location>
        <begin position="13"/>
        <end position="45"/>
    </location>
</feature>
<evidence type="ECO:0000259" key="5">
    <source>
        <dbReference type="PROSITE" id="PS50048"/>
    </source>
</evidence>
<dbReference type="GO" id="GO:0008270">
    <property type="term" value="F:zinc ion binding"/>
    <property type="evidence" value="ECO:0007669"/>
    <property type="project" value="InterPro"/>
</dbReference>
<keyword evidence="3" id="KW-0804">Transcription</keyword>
<dbReference type="GO" id="GO:0009893">
    <property type="term" value="P:positive regulation of metabolic process"/>
    <property type="evidence" value="ECO:0007669"/>
    <property type="project" value="UniProtKB-ARBA"/>
</dbReference>
<dbReference type="InterPro" id="IPR036864">
    <property type="entry name" value="Zn2-C6_fun-type_DNA-bd_sf"/>
</dbReference>
<dbReference type="InterPro" id="IPR001138">
    <property type="entry name" value="Zn2Cys6_DnaBD"/>
</dbReference>